<dbReference type="RefSeq" id="WP_126012173.1">
    <property type="nucleotide sequence ID" value="NZ_CP032509.1"/>
</dbReference>
<evidence type="ECO:0000256" key="1">
    <source>
        <dbReference type="SAM" id="MobiDB-lite"/>
    </source>
</evidence>
<dbReference type="EMBL" id="CP032509">
    <property type="protein sequence ID" value="AZN73346.1"/>
    <property type="molecule type" value="Genomic_DNA"/>
</dbReference>
<dbReference type="InterPro" id="IPR018691">
    <property type="entry name" value="DUF2188"/>
</dbReference>
<dbReference type="AlphaFoldDB" id="A0A3Q8XR46"/>
<keyword evidence="3" id="KW-1185">Reference proteome</keyword>
<reference evidence="2 3" key="1">
    <citation type="submission" date="2018-09" db="EMBL/GenBank/DDBJ databases">
        <title>Marinorhizobium profundi gen. nov., sp. nov., isolated from a deep-sea sediment sample from the New Britain Trench and proposal of Marinorhizobiaceae fam. nov. in the order Rhizobiales of the class Alphaproteobacteria.</title>
        <authorList>
            <person name="Cao J."/>
        </authorList>
    </citation>
    <scope>NUCLEOTIDE SEQUENCE [LARGE SCALE GENOMIC DNA]</scope>
    <source>
        <strain evidence="2 3">WS11</strain>
    </source>
</reference>
<proteinExistence type="predicted"/>
<dbReference type="Pfam" id="PF09954">
    <property type="entry name" value="DUF2188"/>
    <property type="match status" value="1"/>
</dbReference>
<sequence>MSDKGLPKYTLSHDEKKDDWVLKRDGSDRAIKRFETKGEATKGGALSDTLGKVGGSVKIQKIDGEYQEERTYPRSKDPRGSKG</sequence>
<feature type="region of interest" description="Disordered" evidence="1">
    <location>
        <begin position="61"/>
        <end position="83"/>
    </location>
</feature>
<accession>A0A3Q8XR46</accession>
<gene>
    <name evidence="2" type="ORF">D5400_20475</name>
</gene>
<dbReference type="KEGG" id="abaw:D5400_20475"/>
<evidence type="ECO:0000313" key="2">
    <source>
        <dbReference type="EMBL" id="AZN73346.1"/>
    </source>
</evidence>
<evidence type="ECO:0000313" key="3">
    <source>
        <dbReference type="Proteomes" id="UP000268192"/>
    </source>
</evidence>
<organism evidence="2 3">
    <name type="scientific">Georhizobium profundi</name>
    <dbReference type="NCBI Taxonomy" id="2341112"/>
    <lineage>
        <taxon>Bacteria</taxon>
        <taxon>Pseudomonadati</taxon>
        <taxon>Pseudomonadota</taxon>
        <taxon>Alphaproteobacteria</taxon>
        <taxon>Hyphomicrobiales</taxon>
        <taxon>Rhizobiaceae</taxon>
        <taxon>Georhizobium</taxon>
    </lineage>
</organism>
<dbReference type="OrthoDB" id="7871279at2"/>
<dbReference type="Proteomes" id="UP000268192">
    <property type="component" value="Chromosome"/>
</dbReference>
<name>A0A3Q8XR46_9HYPH</name>
<protein>
    <submittedName>
        <fullName evidence="2">DUF2188 domain-containing protein</fullName>
    </submittedName>
</protein>